<keyword evidence="1" id="KW-0521">NADP</keyword>
<reference evidence="2" key="1">
    <citation type="submission" date="2023-06" db="EMBL/GenBank/DDBJ databases">
        <title>Genome-scale phylogeny and comparative genomics of the fungal order Sordariales.</title>
        <authorList>
            <consortium name="Lawrence Berkeley National Laboratory"/>
            <person name="Hensen N."/>
            <person name="Bonometti L."/>
            <person name="Westerberg I."/>
            <person name="Brannstrom I.O."/>
            <person name="Guillou S."/>
            <person name="Cros-Aarteil S."/>
            <person name="Calhoun S."/>
            <person name="Haridas S."/>
            <person name="Kuo A."/>
            <person name="Mondo S."/>
            <person name="Pangilinan J."/>
            <person name="Riley R."/>
            <person name="Labutti K."/>
            <person name="Andreopoulos B."/>
            <person name="Lipzen A."/>
            <person name="Chen C."/>
            <person name="Yanf M."/>
            <person name="Daum C."/>
            <person name="Ng V."/>
            <person name="Clum A."/>
            <person name="Steindorff A."/>
            <person name="Ohm R."/>
            <person name="Martin F."/>
            <person name="Silar P."/>
            <person name="Natvig D."/>
            <person name="Lalanne C."/>
            <person name="Gautier V."/>
            <person name="Ament-Velasquez S.L."/>
            <person name="Kruys A."/>
            <person name="Hutchinson M.I."/>
            <person name="Powell A.J."/>
            <person name="Barry K."/>
            <person name="Miller A.N."/>
            <person name="Grigoriev I.V."/>
            <person name="Debuchy R."/>
            <person name="Gladieux P."/>
            <person name="Thoren M.H."/>
            <person name="Johannesson H."/>
        </authorList>
    </citation>
    <scope>NUCLEOTIDE SEQUENCE</scope>
    <source>
        <strain evidence="2">SMH2532-1</strain>
    </source>
</reference>
<protein>
    <submittedName>
        <fullName evidence="2">Uncharacterized protein</fullName>
    </submittedName>
</protein>
<dbReference type="CDD" id="cd05325">
    <property type="entry name" value="carb_red_sniffer_like_SDR_c"/>
    <property type="match status" value="1"/>
</dbReference>
<dbReference type="PANTHER" id="PTHR45458">
    <property type="entry name" value="SHORT-CHAIN DEHYDROGENASE/REDUCTASE SDR"/>
    <property type="match status" value="1"/>
</dbReference>
<dbReference type="PRINTS" id="PR00081">
    <property type="entry name" value="GDHRDH"/>
</dbReference>
<dbReference type="EMBL" id="JAULSV010000004">
    <property type="protein sequence ID" value="KAK0647147.1"/>
    <property type="molecule type" value="Genomic_DNA"/>
</dbReference>
<dbReference type="PROSITE" id="PS00061">
    <property type="entry name" value="ADH_SHORT"/>
    <property type="match status" value="1"/>
</dbReference>
<dbReference type="SUPFAM" id="SSF51735">
    <property type="entry name" value="NAD(P)-binding Rossmann-fold domains"/>
    <property type="match status" value="1"/>
</dbReference>
<evidence type="ECO:0000313" key="3">
    <source>
        <dbReference type="Proteomes" id="UP001174936"/>
    </source>
</evidence>
<dbReference type="PANTHER" id="PTHR45458:SF1">
    <property type="entry name" value="SHORT CHAIN DEHYDROGENASE"/>
    <property type="match status" value="1"/>
</dbReference>
<evidence type="ECO:0000313" key="2">
    <source>
        <dbReference type="EMBL" id="KAK0647147.1"/>
    </source>
</evidence>
<gene>
    <name evidence="2" type="ORF">B0T16DRAFT_330754</name>
</gene>
<dbReference type="AlphaFoldDB" id="A0AA39Y6V6"/>
<dbReference type="InterPro" id="IPR002347">
    <property type="entry name" value="SDR_fam"/>
</dbReference>
<proteinExistence type="predicted"/>
<dbReference type="Pfam" id="PF00106">
    <property type="entry name" value="adh_short"/>
    <property type="match status" value="1"/>
</dbReference>
<comment type="caution">
    <text evidence="2">The sequence shown here is derived from an EMBL/GenBank/DDBJ whole genome shotgun (WGS) entry which is preliminary data.</text>
</comment>
<dbReference type="GO" id="GO:0016616">
    <property type="term" value="F:oxidoreductase activity, acting on the CH-OH group of donors, NAD or NADP as acceptor"/>
    <property type="evidence" value="ECO:0007669"/>
    <property type="project" value="TreeGrafter"/>
</dbReference>
<dbReference type="InterPro" id="IPR036291">
    <property type="entry name" value="NAD(P)-bd_dom_sf"/>
</dbReference>
<dbReference type="Gene3D" id="3.40.50.720">
    <property type="entry name" value="NAD(P)-binding Rossmann-like Domain"/>
    <property type="match status" value="1"/>
</dbReference>
<keyword evidence="3" id="KW-1185">Reference proteome</keyword>
<evidence type="ECO:0000256" key="1">
    <source>
        <dbReference type="ARBA" id="ARBA00022857"/>
    </source>
</evidence>
<dbReference type="Proteomes" id="UP001174936">
    <property type="component" value="Unassembled WGS sequence"/>
</dbReference>
<name>A0AA39Y6V6_9PEZI</name>
<sequence>MPTFVISGTRTGLGLENVRHLSQNPSNTIFALVRSLTNADISALRAVQSASQAKIHILECDTSSEASISALPSRIQEISPDVKIDVLINMAAILHSGSQNSLTLTSSALGSHITTNVMGPALVTSALLPMLSPTAKILNITSGLGSLQLLSDGTISPNSTAYSISKAALNMLTVHQAKQLPKGMAVVCVDPGHCKTEMGGPNAVLEPSESASGVQKIVEGLKPENSGKFLLYSGVELPW</sequence>
<organism evidence="2 3">
    <name type="scientific">Cercophora newfieldiana</name>
    <dbReference type="NCBI Taxonomy" id="92897"/>
    <lineage>
        <taxon>Eukaryota</taxon>
        <taxon>Fungi</taxon>
        <taxon>Dikarya</taxon>
        <taxon>Ascomycota</taxon>
        <taxon>Pezizomycotina</taxon>
        <taxon>Sordariomycetes</taxon>
        <taxon>Sordariomycetidae</taxon>
        <taxon>Sordariales</taxon>
        <taxon>Lasiosphaeriaceae</taxon>
        <taxon>Cercophora</taxon>
    </lineage>
</organism>
<dbReference type="InterPro" id="IPR052184">
    <property type="entry name" value="SDR_enzymes"/>
</dbReference>
<accession>A0AA39Y6V6</accession>
<dbReference type="InterPro" id="IPR020904">
    <property type="entry name" value="Sc_DH/Rdtase_CS"/>
</dbReference>